<dbReference type="AlphaFoldDB" id="A0A8A1LHX3"/>
<accession>A0A8A1LHX3</accession>
<dbReference type="EMBL" id="CP069103">
    <property type="protein sequence ID" value="QSS52064.1"/>
    <property type="molecule type" value="Genomic_DNA"/>
</dbReference>
<name>A0A8A1LHX3_AJEC8</name>
<dbReference type="VEuPathDB" id="FungiDB:I7I53_07566"/>
<evidence type="ECO:0000313" key="1">
    <source>
        <dbReference type="EMBL" id="QSS52064.1"/>
    </source>
</evidence>
<evidence type="ECO:0000313" key="2">
    <source>
        <dbReference type="Proteomes" id="UP000663419"/>
    </source>
</evidence>
<proteinExistence type="predicted"/>
<protein>
    <submittedName>
        <fullName evidence="1">Uncharacterized protein</fullName>
    </submittedName>
</protein>
<dbReference type="Proteomes" id="UP000663419">
    <property type="component" value="Chromosome 2"/>
</dbReference>
<organism evidence="1 2">
    <name type="scientific">Ajellomyces capsulatus (strain H88)</name>
    <name type="common">Darling's disease fungus</name>
    <name type="synonym">Histoplasma capsulatum</name>
    <dbReference type="NCBI Taxonomy" id="544711"/>
    <lineage>
        <taxon>Eukaryota</taxon>
        <taxon>Fungi</taxon>
        <taxon>Dikarya</taxon>
        <taxon>Ascomycota</taxon>
        <taxon>Pezizomycotina</taxon>
        <taxon>Eurotiomycetes</taxon>
        <taxon>Eurotiomycetidae</taxon>
        <taxon>Onygenales</taxon>
        <taxon>Ajellomycetaceae</taxon>
        <taxon>Histoplasma</taxon>
    </lineage>
</organism>
<sequence>MLMKFKSHPCAACKRLEDSSGCMAWGPLASCPVNRRMHIANNKQWPPDCHGWQHQTNFA</sequence>
<reference evidence="1" key="1">
    <citation type="submission" date="2021-01" db="EMBL/GenBank/DDBJ databases">
        <title>Chromosome-level genome assembly of a human fungal pathogen reveals clustering of transcriptionally co-regulated genes.</title>
        <authorList>
            <person name="Voorhies M."/>
            <person name="Cohen S."/>
            <person name="Shea T.P."/>
            <person name="Petrus S."/>
            <person name="Munoz J.F."/>
            <person name="Poplawski S."/>
            <person name="Goldman W.E."/>
            <person name="Michael T."/>
            <person name="Cuomo C.A."/>
            <person name="Sil A."/>
            <person name="Beyhan S."/>
        </authorList>
    </citation>
    <scope>NUCLEOTIDE SEQUENCE</scope>
    <source>
        <strain evidence="1">H88</strain>
    </source>
</reference>
<gene>
    <name evidence="1" type="ORF">I7I53_07566</name>
</gene>